<feature type="transmembrane region" description="Helical" evidence="6">
    <location>
        <begin position="258"/>
        <end position="276"/>
    </location>
</feature>
<dbReference type="CDD" id="cd17317">
    <property type="entry name" value="MFS_SLC22"/>
    <property type="match status" value="1"/>
</dbReference>
<name>V5II78_IXORI</name>
<evidence type="ECO:0000256" key="4">
    <source>
        <dbReference type="ARBA" id="ARBA00023136"/>
    </source>
</evidence>
<keyword evidence="2 6" id="KW-0812">Transmembrane</keyword>
<feature type="transmembrane region" description="Helical" evidence="6">
    <location>
        <begin position="466"/>
        <end position="487"/>
    </location>
</feature>
<feature type="domain" description="Major facilitator superfamily (MFS) profile" evidence="7">
    <location>
        <begin position="22"/>
        <end position="519"/>
    </location>
</feature>
<dbReference type="PANTHER" id="PTHR24064">
    <property type="entry name" value="SOLUTE CARRIER FAMILY 22 MEMBER"/>
    <property type="match status" value="1"/>
</dbReference>
<dbReference type="Gene3D" id="1.20.1250.20">
    <property type="entry name" value="MFS general substrate transporter like domains"/>
    <property type="match status" value="1"/>
</dbReference>
<proteinExistence type="evidence at transcript level"/>
<dbReference type="GO" id="GO:0022857">
    <property type="term" value="F:transmembrane transporter activity"/>
    <property type="evidence" value="ECO:0007669"/>
    <property type="project" value="InterPro"/>
</dbReference>
<feature type="transmembrane region" description="Helical" evidence="6">
    <location>
        <begin position="378"/>
        <end position="399"/>
    </location>
</feature>
<dbReference type="EMBL" id="GANP01003662">
    <property type="protein sequence ID" value="JAB80806.1"/>
    <property type="molecule type" value="mRNA"/>
</dbReference>
<evidence type="ECO:0000313" key="8">
    <source>
        <dbReference type="EMBL" id="JAB80806.1"/>
    </source>
</evidence>
<feature type="transmembrane region" description="Helical" evidence="6">
    <location>
        <begin position="494"/>
        <end position="514"/>
    </location>
</feature>
<feature type="transmembrane region" description="Helical" evidence="6">
    <location>
        <begin position="144"/>
        <end position="164"/>
    </location>
</feature>
<keyword evidence="3 6" id="KW-1133">Transmembrane helix</keyword>
<evidence type="ECO:0000256" key="2">
    <source>
        <dbReference type="ARBA" id="ARBA00022692"/>
    </source>
</evidence>
<dbReference type="SUPFAM" id="SSF103473">
    <property type="entry name" value="MFS general substrate transporter"/>
    <property type="match status" value="1"/>
</dbReference>
<dbReference type="GO" id="GO:0016020">
    <property type="term" value="C:membrane"/>
    <property type="evidence" value="ECO:0007669"/>
    <property type="project" value="UniProtKB-SubCell"/>
</dbReference>
<reference evidence="8" key="1">
    <citation type="journal article" date="2015" name="Sci. Rep.">
        <title>Tissue- and time-dependent transcription in Ixodes ricinus salivary glands and midguts when blood feeding on the vertebrate host.</title>
        <authorList>
            <person name="Kotsyfakis M."/>
            <person name="Schwarz A."/>
            <person name="Erhart J."/>
            <person name="Ribeiro J.M."/>
        </authorList>
    </citation>
    <scope>NUCLEOTIDE SEQUENCE</scope>
    <source>
        <tissue evidence="8">Salivary gland and midgut</tissue>
    </source>
</reference>
<evidence type="ECO:0000256" key="1">
    <source>
        <dbReference type="ARBA" id="ARBA00004141"/>
    </source>
</evidence>
<evidence type="ECO:0000256" key="3">
    <source>
        <dbReference type="ARBA" id="ARBA00022989"/>
    </source>
</evidence>
<feature type="transmembrane region" description="Helical" evidence="6">
    <location>
        <begin position="176"/>
        <end position="198"/>
    </location>
</feature>
<feature type="region of interest" description="Disordered" evidence="5">
    <location>
        <begin position="549"/>
        <end position="571"/>
    </location>
</feature>
<evidence type="ECO:0000259" key="7">
    <source>
        <dbReference type="PROSITE" id="PS50850"/>
    </source>
</evidence>
<evidence type="ECO:0000256" key="6">
    <source>
        <dbReference type="SAM" id="Phobius"/>
    </source>
</evidence>
<sequence length="571" mass="63350">MEFEDVIEKAGGYGKFQKILVWVYLAPASFLMPGYFMNQIFMLSVPQHSCLLPDLGEVFNLTGGDPEVLHDLLVSKDNCEVYPLSAFNASAVQTYLDHAGDEDWTKLEVLGLERIPCTQFTYDKTNYESTASTQWNLVCDKAHLPSLVFTLSSVGSAVGTVLFGTLSDRIGRRYTFFMTVVVAVLSGLSSILVTNFTAFATLRALNASVMPQIFQLPYIILLELVGPKHRTMMLGVCCIAWTVGLCILPLLAYVCRSWILLGLICSACAIPNMFYIKLIPESPRWLLSQGRVKETIKILERIAKRNGVELPEDLESDLLKVQHKLAEEKVAAEASSADLLRKARIRRHILIVTASWVANSCAYYGLHINVTNMSGNEFLNFFLLALVEFPASFAAWWTMEHYGRRWTNVSYQLLVSMACVASCFIPSGAIVAGVTASLIAKFACTASYMIMYQQAAELMPTPLRSFALGASSAFSSAISICMPYIIYLGKYGMWIPFLFLAVLAATAGISSAWLPETCGYALCQTIEDAEDFGKNRKFFSLHLPKDRKGYDTKQEKSKELKPLGDDPDAKS</sequence>
<evidence type="ECO:0000256" key="5">
    <source>
        <dbReference type="SAM" id="MobiDB-lite"/>
    </source>
</evidence>
<organism evidence="8">
    <name type="scientific">Ixodes ricinus</name>
    <name type="common">Common tick</name>
    <name type="synonym">Acarus ricinus</name>
    <dbReference type="NCBI Taxonomy" id="34613"/>
    <lineage>
        <taxon>Eukaryota</taxon>
        <taxon>Metazoa</taxon>
        <taxon>Ecdysozoa</taxon>
        <taxon>Arthropoda</taxon>
        <taxon>Chelicerata</taxon>
        <taxon>Arachnida</taxon>
        <taxon>Acari</taxon>
        <taxon>Parasitiformes</taxon>
        <taxon>Ixodida</taxon>
        <taxon>Ixodoidea</taxon>
        <taxon>Ixodidae</taxon>
        <taxon>Ixodinae</taxon>
        <taxon>Ixodes</taxon>
    </lineage>
</organism>
<dbReference type="InterPro" id="IPR005828">
    <property type="entry name" value="MFS_sugar_transport-like"/>
</dbReference>
<dbReference type="AlphaFoldDB" id="V5II78"/>
<comment type="subcellular location">
    <subcellularLocation>
        <location evidence="1">Membrane</location>
        <topology evidence="1">Multi-pass membrane protein</topology>
    </subcellularLocation>
</comment>
<protein>
    <submittedName>
        <fullName evidence="8">Putative organic cation transporter pediculus us corporis organic cation transporter</fullName>
    </submittedName>
</protein>
<dbReference type="PROSITE" id="PS50850">
    <property type="entry name" value="MFS"/>
    <property type="match status" value="1"/>
</dbReference>
<dbReference type="Pfam" id="PF00083">
    <property type="entry name" value="Sugar_tr"/>
    <property type="match status" value="1"/>
</dbReference>
<dbReference type="InterPro" id="IPR020846">
    <property type="entry name" value="MFS_dom"/>
</dbReference>
<feature type="transmembrane region" description="Helical" evidence="6">
    <location>
        <begin position="411"/>
        <end position="439"/>
    </location>
</feature>
<feature type="transmembrane region" description="Helical" evidence="6">
    <location>
        <begin position="349"/>
        <end position="366"/>
    </location>
</feature>
<feature type="transmembrane region" description="Helical" evidence="6">
    <location>
        <begin position="232"/>
        <end position="252"/>
    </location>
</feature>
<dbReference type="InterPro" id="IPR036259">
    <property type="entry name" value="MFS_trans_sf"/>
</dbReference>
<keyword evidence="4 6" id="KW-0472">Membrane</keyword>
<feature type="transmembrane region" description="Helical" evidence="6">
    <location>
        <begin position="19"/>
        <end position="37"/>
    </location>
</feature>
<accession>V5II78</accession>